<organism evidence="1 2">
    <name type="scientific">Panagrolaimus sp. ES5</name>
    <dbReference type="NCBI Taxonomy" id="591445"/>
    <lineage>
        <taxon>Eukaryota</taxon>
        <taxon>Metazoa</taxon>
        <taxon>Ecdysozoa</taxon>
        <taxon>Nematoda</taxon>
        <taxon>Chromadorea</taxon>
        <taxon>Rhabditida</taxon>
        <taxon>Tylenchina</taxon>
        <taxon>Panagrolaimomorpha</taxon>
        <taxon>Panagrolaimoidea</taxon>
        <taxon>Panagrolaimidae</taxon>
        <taxon>Panagrolaimus</taxon>
    </lineage>
</organism>
<proteinExistence type="predicted"/>
<name>A0AC34G8B9_9BILA</name>
<sequence length="145" mass="16880">MEEGVDLEKALTDIMEDVLKKAEIENPFKNSIEKYYSYAKMITEPSTLKHLLRRIKKANSKIFDEIQIMEEVQRKEEEKKARDQAEADRNEKVLHQLMEIYSTVPGHAGVPKADDPSLLREEVIVAIRSRKQKLLECQQTLRQLA</sequence>
<evidence type="ECO:0000313" key="1">
    <source>
        <dbReference type="Proteomes" id="UP000887579"/>
    </source>
</evidence>
<dbReference type="Proteomes" id="UP000887579">
    <property type="component" value="Unplaced"/>
</dbReference>
<dbReference type="WBParaSite" id="ES5_v2.g25882.t1">
    <property type="protein sequence ID" value="ES5_v2.g25882.t1"/>
    <property type="gene ID" value="ES5_v2.g25882"/>
</dbReference>
<accession>A0AC34G8B9</accession>
<evidence type="ECO:0000313" key="2">
    <source>
        <dbReference type="WBParaSite" id="ES5_v2.g25882.t1"/>
    </source>
</evidence>
<reference evidence="2" key="1">
    <citation type="submission" date="2022-11" db="UniProtKB">
        <authorList>
            <consortium name="WormBaseParasite"/>
        </authorList>
    </citation>
    <scope>IDENTIFICATION</scope>
</reference>
<protein>
    <submittedName>
        <fullName evidence="2">Uncharacterized protein</fullName>
    </submittedName>
</protein>